<feature type="chain" id="PRO_5032300009" evidence="1">
    <location>
        <begin position="22"/>
        <end position="175"/>
    </location>
</feature>
<dbReference type="Pfam" id="PF11937">
    <property type="entry name" value="DUF3455"/>
    <property type="match status" value="1"/>
</dbReference>
<sequence length="175" mass="18310">MPSIAHVLVAAGLIAACAAAAATVDNAALPAPVRVPAGHELRLWSIGKGEIRYACRQAGAGGRYAWVSGASTARLYDVYLREIGWSYAGPTWKSVDGSKVTGRALAVAPAGAGHLPLQLLRAGTASGQGTMQGVSYIQRLNTRGGAAPAQPCDARREGRERVVGYEADYVFYGRR</sequence>
<protein>
    <submittedName>
        <fullName evidence="2">DUF3455 domain-containing protein</fullName>
    </submittedName>
</protein>
<feature type="signal peptide" evidence="1">
    <location>
        <begin position="1"/>
        <end position="21"/>
    </location>
</feature>
<evidence type="ECO:0000313" key="3">
    <source>
        <dbReference type="Proteomes" id="UP000574067"/>
    </source>
</evidence>
<evidence type="ECO:0000256" key="1">
    <source>
        <dbReference type="SAM" id="SignalP"/>
    </source>
</evidence>
<comment type="caution">
    <text evidence="2">The sequence shown here is derived from an EMBL/GenBank/DDBJ whole genome shotgun (WGS) entry which is preliminary data.</text>
</comment>
<dbReference type="PANTHER" id="PTHR35567:SF1">
    <property type="entry name" value="CONSERVED FUNGAL PROTEIN (AFU_ORTHOLOGUE AFUA_1G14230)"/>
    <property type="match status" value="1"/>
</dbReference>
<keyword evidence="3" id="KW-1185">Reference proteome</keyword>
<name>A0A848F7J2_9BURK</name>
<accession>A0A848F7J2</accession>
<dbReference type="PANTHER" id="PTHR35567">
    <property type="entry name" value="MALATE DEHYDROGENASE (AFU_ORTHOLOGUE AFUA_2G13800)"/>
    <property type="match status" value="1"/>
</dbReference>
<dbReference type="EMBL" id="JABBFW010000002">
    <property type="protein sequence ID" value="NML14031.1"/>
    <property type="molecule type" value="Genomic_DNA"/>
</dbReference>
<keyword evidence="1" id="KW-0732">Signal</keyword>
<evidence type="ECO:0000313" key="2">
    <source>
        <dbReference type="EMBL" id="NML14031.1"/>
    </source>
</evidence>
<organism evidence="2 3">
    <name type="scientific">Azohydromonas caseinilytica</name>
    <dbReference type="NCBI Taxonomy" id="2728836"/>
    <lineage>
        <taxon>Bacteria</taxon>
        <taxon>Pseudomonadati</taxon>
        <taxon>Pseudomonadota</taxon>
        <taxon>Betaproteobacteria</taxon>
        <taxon>Burkholderiales</taxon>
        <taxon>Sphaerotilaceae</taxon>
        <taxon>Azohydromonas</taxon>
    </lineage>
</organism>
<dbReference type="InterPro" id="IPR021851">
    <property type="entry name" value="DUF3455"/>
</dbReference>
<gene>
    <name evidence="2" type="ORF">HHL10_03420</name>
</gene>
<reference evidence="2 3" key="1">
    <citation type="submission" date="2020-04" db="EMBL/GenBank/DDBJ databases">
        <title>Azohydromonas sp. isolated from soil.</title>
        <authorList>
            <person name="Dahal R.H."/>
        </authorList>
    </citation>
    <scope>NUCLEOTIDE SEQUENCE [LARGE SCALE GENOMIC DNA]</scope>
    <source>
        <strain evidence="2 3">G-1-1-14</strain>
    </source>
</reference>
<dbReference type="Proteomes" id="UP000574067">
    <property type="component" value="Unassembled WGS sequence"/>
</dbReference>
<dbReference type="AlphaFoldDB" id="A0A848F7J2"/>
<proteinExistence type="predicted"/>
<dbReference type="RefSeq" id="WP_169158953.1">
    <property type="nucleotide sequence ID" value="NZ_JABBFW010000002.1"/>
</dbReference>